<dbReference type="AlphaFoldDB" id="A0A845I2X1"/>
<accession>A0A845I2X1</accession>
<sequence length="330" mass="37270">MNSVIEQWDADPISCFGKFVETIEFVRTGSRPADQTRETPMRAEGAKVYKFMFGKFARWLASRGVPFSKATHYDLLMFLELGSVVGNTQVQDLNSKISYRYLRLIERCYHHLKIAPNPARHAIFGALKQQRYFKDTAMVALNAGEIERFMAALPYSLAPAEWRRRRDRAIQLTMLFAGVRVSEVLGLLVDEISLQAELDGSHKIELTPQQKHSTSYEHTTILRPPAVKDVLAWLDERSRLQIPGSLAFPAPSGKRLNATTVYLQVKSTLASAKIDVKRSGGRTLRNTYAVQEITLGTEKATLTKQLGLALERSTDTYINAKRQNENPDHT</sequence>
<dbReference type="CDD" id="cd00397">
    <property type="entry name" value="DNA_BRE_C"/>
    <property type="match status" value="1"/>
</dbReference>
<dbReference type="InterPro" id="IPR002104">
    <property type="entry name" value="Integrase_catalytic"/>
</dbReference>
<keyword evidence="1" id="KW-0233">DNA recombination</keyword>
<evidence type="ECO:0000256" key="1">
    <source>
        <dbReference type="ARBA" id="ARBA00023172"/>
    </source>
</evidence>
<dbReference type="Gene3D" id="1.10.443.10">
    <property type="entry name" value="Intergrase catalytic core"/>
    <property type="match status" value="1"/>
</dbReference>
<name>A0A845I2X1_9BURK</name>
<dbReference type="EMBL" id="WWCL01000006">
    <property type="protein sequence ID" value="MYN47599.1"/>
    <property type="molecule type" value="Genomic_DNA"/>
</dbReference>
<dbReference type="PROSITE" id="PS51898">
    <property type="entry name" value="TYR_RECOMBINASE"/>
    <property type="match status" value="1"/>
</dbReference>
<feature type="domain" description="Tyr recombinase" evidence="2">
    <location>
        <begin position="136"/>
        <end position="330"/>
    </location>
</feature>
<dbReference type="GO" id="GO:0006310">
    <property type="term" value="P:DNA recombination"/>
    <property type="evidence" value="ECO:0007669"/>
    <property type="project" value="UniProtKB-KW"/>
</dbReference>
<dbReference type="RefSeq" id="WP_161036993.1">
    <property type="nucleotide sequence ID" value="NZ_WWCL01000006.1"/>
</dbReference>
<evidence type="ECO:0000313" key="3">
    <source>
        <dbReference type="EMBL" id="MYN47599.1"/>
    </source>
</evidence>
<dbReference type="GO" id="GO:0003677">
    <property type="term" value="F:DNA binding"/>
    <property type="evidence" value="ECO:0007669"/>
    <property type="project" value="InterPro"/>
</dbReference>
<reference evidence="3" key="1">
    <citation type="submission" date="2019-12" db="EMBL/GenBank/DDBJ databases">
        <title>Novel species isolated from a subtropical stream in China.</title>
        <authorList>
            <person name="Lu H."/>
        </authorList>
    </citation>
    <scope>NUCLEOTIDE SEQUENCE [LARGE SCALE GENOMIC DNA]</scope>
    <source>
        <strain evidence="3">FT93W</strain>
    </source>
</reference>
<comment type="caution">
    <text evidence="3">The sequence shown here is derived from an EMBL/GenBank/DDBJ whole genome shotgun (WGS) entry which is preliminary data.</text>
</comment>
<keyword evidence="4" id="KW-1185">Reference proteome</keyword>
<organism evidence="3 4">
    <name type="scientific">Duganella fentianensis</name>
    <dbReference type="NCBI Taxonomy" id="2692177"/>
    <lineage>
        <taxon>Bacteria</taxon>
        <taxon>Pseudomonadati</taxon>
        <taxon>Pseudomonadota</taxon>
        <taxon>Betaproteobacteria</taxon>
        <taxon>Burkholderiales</taxon>
        <taxon>Oxalobacteraceae</taxon>
        <taxon>Telluria group</taxon>
        <taxon>Duganella</taxon>
    </lineage>
</organism>
<evidence type="ECO:0000259" key="2">
    <source>
        <dbReference type="PROSITE" id="PS51898"/>
    </source>
</evidence>
<proteinExistence type="predicted"/>
<dbReference type="SUPFAM" id="SSF56349">
    <property type="entry name" value="DNA breaking-rejoining enzymes"/>
    <property type="match status" value="1"/>
</dbReference>
<evidence type="ECO:0000313" key="4">
    <source>
        <dbReference type="Proteomes" id="UP000444316"/>
    </source>
</evidence>
<dbReference type="InterPro" id="IPR013762">
    <property type="entry name" value="Integrase-like_cat_sf"/>
</dbReference>
<protein>
    <submittedName>
        <fullName evidence="3">Tyrosine-type recombinase/integrase</fullName>
    </submittedName>
</protein>
<gene>
    <name evidence="3" type="ORF">GTP23_21370</name>
</gene>
<dbReference type="InterPro" id="IPR011010">
    <property type="entry name" value="DNA_brk_join_enz"/>
</dbReference>
<dbReference type="Pfam" id="PF00589">
    <property type="entry name" value="Phage_integrase"/>
    <property type="match status" value="1"/>
</dbReference>
<dbReference type="GO" id="GO:0015074">
    <property type="term" value="P:DNA integration"/>
    <property type="evidence" value="ECO:0007669"/>
    <property type="project" value="InterPro"/>
</dbReference>
<dbReference type="Proteomes" id="UP000444316">
    <property type="component" value="Unassembled WGS sequence"/>
</dbReference>